<dbReference type="EMBL" id="CATQJA010001648">
    <property type="protein sequence ID" value="CAJ0568059.1"/>
    <property type="molecule type" value="Genomic_DNA"/>
</dbReference>
<evidence type="ECO:0000313" key="2">
    <source>
        <dbReference type="Proteomes" id="UP001177023"/>
    </source>
</evidence>
<name>A0AA36FUU9_9BILA</name>
<keyword evidence="2" id="KW-1185">Reference proteome</keyword>
<reference evidence="1" key="1">
    <citation type="submission" date="2023-06" db="EMBL/GenBank/DDBJ databases">
        <authorList>
            <person name="Delattre M."/>
        </authorList>
    </citation>
    <scope>NUCLEOTIDE SEQUENCE</scope>
    <source>
        <strain evidence="1">AF72</strain>
    </source>
</reference>
<feature type="non-terminal residue" evidence="1">
    <location>
        <position position="1"/>
    </location>
</feature>
<dbReference type="Proteomes" id="UP001177023">
    <property type="component" value="Unassembled WGS sequence"/>
</dbReference>
<dbReference type="AlphaFoldDB" id="A0AA36FUU9"/>
<proteinExistence type="predicted"/>
<organism evidence="1 2">
    <name type="scientific">Mesorhabditis spiculigera</name>
    <dbReference type="NCBI Taxonomy" id="96644"/>
    <lineage>
        <taxon>Eukaryota</taxon>
        <taxon>Metazoa</taxon>
        <taxon>Ecdysozoa</taxon>
        <taxon>Nematoda</taxon>
        <taxon>Chromadorea</taxon>
        <taxon>Rhabditida</taxon>
        <taxon>Rhabditina</taxon>
        <taxon>Rhabditomorpha</taxon>
        <taxon>Rhabditoidea</taxon>
        <taxon>Rhabditidae</taxon>
        <taxon>Mesorhabditinae</taxon>
        <taxon>Mesorhabditis</taxon>
    </lineage>
</organism>
<accession>A0AA36FUU9</accession>
<evidence type="ECO:0000313" key="1">
    <source>
        <dbReference type="EMBL" id="CAJ0568059.1"/>
    </source>
</evidence>
<sequence length="79" mass="9357">MGPFLDLLEEYYIKRDAPAEPDTKFYVQRYTELLSDLIIGPAGCTKSPTRRQLEKKLERDNKGAWHATELKYLFDIFWD</sequence>
<comment type="caution">
    <text evidence="1">The sequence shown here is derived from an EMBL/GenBank/DDBJ whole genome shotgun (WGS) entry which is preliminary data.</text>
</comment>
<protein>
    <submittedName>
        <fullName evidence="1">Uncharacterized protein</fullName>
    </submittedName>
</protein>
<gene>
    <name evidence="1" type="ORF">MSPICULIGERA_LOCUS6586</name>
</gene>